<dbReference type="Proteomes" id="UP001374803">
    <property type="component" value="Chromosome"/>
</dbReference>
<name>A0ABZ2LM47_9BACT</name>
<keyword evidence="2" id="KW-1185">Reference proteome</keyword>
<reference evidence="1" key="1">
    <citation type="submission" date="2021-12" db="EMBL/GenBank/DDBJ databases">
        <title>Discovery of the Pendulisporaceae a myxobacterial family with distinct sporulation behavior and unique specialized metabolism.</title>
        <authorList>
            <person name="Garcia R."/>
            <person name="Popoff A."/>
            <person name="Bader C.D."/>
            <person name="Loehr J."/>
            <person name="Walesch S."/>
            <person name="Walt C."/>
            <person name="Boldt J."/>
            <person name="Bunk B."/>
            <person name="Haeckl F.J.F.P.J."/>
            <person name="Gunesch A.P."/>
            <person name="Birkelbach J."/>
            <person name="Nuebel U."/>
            <person name="Pietschmann T."/>
            <person name="Bach T."/>
            <person name="Mueller R."/>
        </authorList>
    </citation>
    <scope>NUCLEOTIDE SEQUENCE</scope>
    <source>
        <strain evidence="1">MSr11367</strain>
    </source>
</reference>
<protein>
    <recommendedName>
        <fullName evidence="3">Outer membrane protein beta-barrel domain-containing protein</fullName>
    </recommendedName>
</protein>
<evidence type="ECO:0000313" key="2">
    <source>
        <dbReference type="Proteomes" id="UP001374803"/>
    </source>
</evidence>
<sequence length="262" mass="26412">MSAAAVCLGGCAGGAPLLHPARALGPGEVRAAGGLSGQIAVGSAADDLRVAREQSAAGPEPQGQPGTNPAYAKGALVAAAMAPGLAPYVSARVGVGSGAEGGITYTGRAARIDIRKAFDSGAWSYSAGVGVSVPFYGQQQGSTLTNVDLESLRGYGADVPLLVGWESAGGIYKVWAGPRGGWEHVSIGALTTEPKPSAPGPELSADRFYVGAVAGLAVGFRHVHIALEFAGSYTHINGEYNASKVTVTGFALTPASSLWWTF</sequence>
<accession>A0ABZ2LM47</accession>
<organism evidence="1 2">
    <name type="scientific">Pendulispora rubella</name>
    <dbReference type="NCBI Taxonomy" id="2741070"/>
    <lineage>
        <taxon>Bacteria</taxon>
        <taxon>Pseudomonadati</taxon>
        <taxon>Myxococcota</taxon>
        <taxon>Myxococcia</taxon>
        <taxon>Myxococcales</taxon>
        <taxon>Sorangiineae</taxon>
        <taxon>Pendulisporaceae</taxon>
        <taxon>Pendulispora</taxon>
    </lineage>
</organism>
<dbReference type="EMBL" id="CP089983">
    <property type="protein sequence ID" value="WXB10256.1"/>
    <property type="molecule type" value="Genomic_DNA"/>
</dbReference>
<evidence type="ECO:0000313" key="1">
    <source>
        <dbReference type="EMBL" id="WXB10256.1"/>
    </source>
</evidence>
<proteinExistence type="predicted"/>
<evidence type="ECO:0008006" key="3">
    <source>
        <dbReference type="Google" id="ProtNLM"/>
    </source>
</evidence>
<gene>
    <name evidence="1" type="ORF">LVJ94_23885</name>
</gene>
<dbReference type="RefSeq" id="WP_394839933.1">
    <property type="nucleotide sequence ID" value="NZ_CP089929.1"/>
</dbReference>